<reference evidence="2 3" key="1">
    <citation type="submission" date="2018-06" db="EMBL/GenBank/DDBJ databases">
        <title>Genomic Encyclopedia of Archaeal and Bacterial Type Strains, Phase II (KMG-II): from individual species to whole genera.</title>
        <authorList>
            <person name="Goeker M."/>
        </authorList>
    </citation>
    <scope>NUCLEOTIDE SEQUENCE [LARGE SCALE GENOMIC DNA]</scope>
    <source>
        <strain evidence="2 3">DSM 21851</strain>
    </source>
</reference>
<keyword evidence="1" id="KW-0472">Membrane</keyword>
<name>A0A327WRC5_LARAB</name>
<comment type="caution">
    <text evidence="2">The sequence shown here is derived from an EMBL/GenBank/DDBJ whole genome shotgun (WGS) entry which is preliminary data.</text>
</comment>
<feature type="transmembrane region" description="Helical" evidence="1">
    <location>
        <begin position="38"/>
        <end position="55"/>
    </location>
</feature>
<accession>A0A327WRC5</accession>
<evidence type="ECO:0000313" key="3">
    <source>
        <dbReference type="Proteomes" id="UP000248790"/>
    </source>
</evidence>
<evidence type="ECO:0000256" key="1">
    <source>
        <dbReference type="SAM" id="Phobius"/>
    </source>
</evidence>
<organism evidence="2 3">
    <name type="scientific">Larkinella arboricola</name>
    <dbReference type="NCBI Taxonomy" id="643671"/>
    <lineage>
        <taxon>Bacteria</taxon>
        <taxon>Pseudomonadati</taxon>
        <taxon>Bacteroidota</taxon>
        <taxon>Cytophagia</taxon>
        <taxon>Cytophagales</taxon>
        <taxon>Spirosomataceae</taxon>
        <taxon>Larkinella</taxon>
    </lineage>
</organism>
<sequence>MTVHLFFIRSLHPRPSRFAIYYNQFGKPSRKSPRPNRPDWLVIFTFVIIALTILFS</sequence>
<keyword evidence="1" id="KW-0812">Transmembrane</keyword>
<keyword evidence="1" id="KW-1133">Transmembrane helix</keyword>
<gene>
    <name evidence="2" type="ORF">LX87_04383</name>
</gene>
<keyword evidence="3" id="KW-1185">Reference proteome</keyword>
<dbReference type="AlphaFoldDB" id="A0A327WRC5"/>
<dbReference type="Proteomes" id="UP000248790">
    <property type="component" value="Unassembled WGS sequence"/>
</dbReference>
<evidence type="ECO:0000313" key="2">
    <source>
        <dbReference type="EMBL" id="RAJ94496.1"/>
    </source>
</evidence>
<protein>
    <submittedName>
        <fullName evidence="2">Uncharacterized protein</fullName>
    </submittedName>
</protein>
<dbReference type="EMBL" id="QLMC01000005">
    <property type="protein sequence ID" value="RAJ94496.1"/>
    <property type="molecule type" value="Genomic_DNA"/>
</dbReference>
<proteinExistence type="predicted"/>
<dbReference type="RefSeq" id="WP_170139418.1">
    <property type="nucleotide sequence ID" value="NZ_QLMC01000005.1"/>
</dbReference>